<dbReference type="AlphaFoldDB" id="M0MWJ4"/>
<comment type="caution">
    <text evidence="2">The sequence shown here is derived from an EMBL/GenBank/DDBJ whole genome shotgun (WGS) entry which is preliminary data.</text>
</comment>
<dbReference type="NCBIfam" id="NF041914">
    <property type="entry name" value="HVO_2523"/>
    <property type="match status" value="1"/>
</dbReference>
<gene>
    <name evidence="2" type="ORF">C450_16825</name>
</gene>
<feature type="compositionally biased region" description="Basic and acidic residues" evidence="1">
    <location>
        <begin position="1"/>
        <end position="11"/>
    </location>
</feature>
<evidence type="ECO:0000313" key="2">
    <source>
        <dbReference type="EMBL" id="EMA49956.1"/>
    </source>
</evidence>
<name>M0MWJ4_9EURY</name>
<organism evidence="2 3">
    <name type="scientific">Halococcus salifodinae DSM 8989</name>
    <dbReference type="NCBI Taxonomy" id="1227456"/>
    <lineage>
        <taxon>Archaea</taxon>
        <taxon>Methanobacteriati</taxon>
        <taxon>Methanobacteriota</taxon>
        <taxon>Stenosarchaea group</taxon>
        <taxon>Halobacteria</taxon>
        <taxon>Halobacteriales</taxon>
        <taxon>Halococcaceae</taxon>
        <taxon>Halococcus</taxon>
    </lineage>
</organism>
<keyword evidence="3" id="KW-1185">Reference proteome</keyword>
<dbReference type="OrthoDB" id="185717at2157"/>
<evidence type="ECO:0000256" key="1">
    <source>
        <dbReference type="SAM" id="MobiDB-lite"/>
    </source>
</evidence>
<dbReference type="RefSeq" id="WP_005045379.1">
    <property type="nucleotide sequence ID" value="NZ_AOME01000076.1"/>
</dbReference>
<feature type="region of interest" description="Disordered" evidence="1">
    <location>
        <begin position="1"/>
        <end position="41"/>
    </location>
</feature>
<protein>
    <recommendedName>
        <fullName evidence="4">Small CPxCG-related zinc finger protein</fullName>
    </recommendedName>
</protein>
<feature type="compositionally biased region" description="Low complexity" evidence="1">
    <location>
        <begin position="25"/>
        <end position="39"/>
    </location>
</feature>
<reference evidence="2 3" key="1">
    <citation type="journal article" date="2014" name="PLoS Genet.">
        <title>Phylogenetically driven sequencing of extremely halophilic archaea reveals strategies for static and dynamic osmo-response.</title>
        <authorList>
            <person name="Becker E.A."/>
            <person name="Seitzer P.M."/>
            <person name="Tritt A."/>
            <person name="Larsen D."/>
            <person name="Krusor M."/>
            <person name="Yao A.I."/>
            <person name="Wu D."/>
            <person name="Madern D."/>
            <person name="Eisen J.A."/>
            <person name="Darling A.E."/>
            <person name="Facciotti M.T."/>
        </authorList>
    </citation>
    <scope>NUCLEOTIDE SEQUENCE [LARGE SCALE GENOMIC DNA]</scope>
    <source>
        <strain evidence="2 3">DSM 8989</strain>
    </source>
</reference>
<dbReference type="EMBL" id="AOME01000076">
    <property type="protein sequence ID" value="EMA49956.1"/>
    <property type="molecule type" value="Genomic_DNA"/>
</dbReference>
<sequence length="72" mass="7507">MAGANERREGSDPNEADGKSAANRSDVAGSASATADGSGRPCPVCGAAMDRRHCKYVCPNHGVVYDCSDTFW</sequence>
<accession>M0MWJ4</accession>
<evidence type="ECO:0008006" key="4">
    <source>
        <dbReference type="Google" id="ProtNLM"/>
    </source>
</evidence>
<dbReference type="STRING" id="1227456.C450_16825"/>
<proteinExistence type="predicted"/>
<dbReference type="PATRIC" id="fig|1227456.3.peg.3421"/>
<evidence type="ECO:0000313" key="3">
    <source>
        <dbReference type="Proteomes" id="UP000011625"/>
    </source>
</evidence>
<dbReference type="Proteomes" id="UP000011625">
    <property type="component" value="Unassembled WGS sequence"/>
</dbReference>
<dbReference type="InterPro" id="IPR049701">
    <property type="entry name" value="HVO_2523-like"/>
</dbReference>